<dbReference type="Proteomes" id="UP001501523">
    <property type="component" value="Unassembled WGS sequence"/>
</dbReference>
<proteinExistence type="predicted"/>
<name>A0ABN1IPP2_9GAMM</name>
<dbReference type="PROSITE" id="PS50801">
    <property type="entry name" value="STAS"/>
    <property type="match status" value="1"/>
</dbReference>
<reference evidence="2 3" key="1">
    <citation type="journal article" date="2019" name="Int. J. Syst. Evol. Microbiol.">
        <title>The Global Catalogue of Microorganisms (GCM) 10K type strain sequencing project: providing services to taxonomists for standard genome sequencing and annotation.</title>
        <authorList>
            <consortium name="The Broad Institute Genomics Platform"/>
            <consortium name="The Broad Institute Genome Sequencing Center for Infectious Disease"/>
            <person name="Wu L."/>
            <person name="Ma J."/>
        </authorList>
    </citation>
    <scope>NUCLEOTIDE SEQUENCE [LARGE SCALE GENOMIC DNA]</scope>
    <source>
        <strain evidence="2 3">JCM 15421</strain>
    </source>
</reference>
<gene>
    <name evidence="2" type="ORF">GCM10009105_26840</name>
</gene>
<evidence type="ECO:0000313" key="3">
    <source>
        <dbReference type="Proteomes" id="UP001501523"/>
    </source>
</evidence>
<dbReference type="InterPro" id="IPR036513">
    <property type="entry name" value="STAS_dom_sf"/>
</dbReference>
<dbReference type="SUPFAM" id="SSF52091">
    <property type="entry name" value="SpoIIaa-like"/>
    <property type="match status" value="1"/>
</dbReference>
<dbReference type="RefSeq" id="WP_343791980.1">
    <property type="nucleotide sequence ID" value="NZ_BAAAEU010000023.1"/>
</dbReference>
<dbReference type="InterPro" id="IPR002645">
    <property type="entry name" value="STAS_dom"/>
</dbReference>
<dbReference type="CDD" id="cd07043">
    <property type="entry name" value="STAS_anti-anti-sigma_factors"/>
    <property type="match status" value="1"/>
</dbReference>
<comment type="caution">
    <text evidence="2">The sequence shown here is derived from an EMBL/GenBank/DDBJ whole genome shotgun (WGS) entry which is preliminary data.</text>
</comment>
<dbReference type="Gene3D" id="3.30.750.24">
    <property type="entry name" value="STAS domain"/>
    <property type="match status" value="1"/>
</dbReference>
<dbReference type="InterPro" id="IPR058548">
    <property type="entry name" value="MlaB-like_STAS"/>
</dbReference>
<evidence type="ECO:0000313" key="2">
    <source>
        <dbReference type="EMBL" id="GAA0718849.1"/>
    </source>
</evidence>
<organism evidence="2 3">
    <name type="scientific">Dokdonella soli</name>
    <dbReference type="NCBI Taxonomy" id="529810"/>
    <lineage>
        <taxon>Bacteria</taxon>
        <taxon>Pseudomonadati</taxon>
        <taxon>Pseudomonadota</taxon>
        <taxon>Gammaproteobacteria</taxon>
        <taxon>Lysobacterales</taxon>
        <taxon>Rhodanobacteraceae</taxon>
        <taxon>Dokdonella</taxon>
    </lineage>
</organism>
<keyword evidence="3" id="KW-1185">Reference proteome</keyword>
<evidence type="ECO:0000259" key="1">
    <source>
        <dbReference type="PROSITE" id="PS50801"/>
    </source>
</evidence>
<sequence length="101" mass="10513">MTATLRIERVDAGHVRVAGRLGFAEAATALMRGNELAGSGAREVVVDIAGLQDVDSATLAILLAWAARARIGRVVLRFTGVPDALRALAHLCDAEPLLGIA</sequence>
<dbReference type="Pfam" id="PF13466">
    <property type="entry name" value="STAS_2"/>
    <property type="match status" value="1"/>
</dbReference>
<accession>A0ABN1IPP2</accession>
<protein>
    <recommendedName>
        <fullName evidence="1">STAS domain-containing protein</fullName>
    </recommendedName>
</protein>
<feature type="domain" description="STAS" evidence="1">
    <location>
        <begin position="15"/>
        <end position="101"/>
    </location>
</feature>
<dbReference type="EMBL" id="BAAAEU010000023">
    <property type="protein sequence ID" value="GAA0718849.1"/>
    <property type="molecule type" value="Genomic_DNA"/>
</dbReference>